<feature type="non-terminal residue" evidence="2">
    <location>
        <position position="153"/>
    </location>
</feature>
<proteinExistence type="predicted"/>
<name>A0AAV5U454_9BILA</name>
<evidence type="ECO:0000313" key="2">
    <source>
        <dbReference type="EMBL" id="GMT01666.1"/>
    </source>
</evidence>
<dbReference type="SUPFAM" id="SSF54695">
    <property type="entry name" value="POZ domain"/>
    <property type="match status" value="1"/>
</dbReference>
<dbReference type="SMART" id="SM00225">
    <property type="entry name" value="BTB"/>
    <property type="match status" value="1"/>
</dbReference>
<feature type="non-terminal residue" evidence="2">
    <location>
        <position position="1"/>
    </location>
</feature>
<dbReference type="PANTHER" id="PTHR22744">
    <property type="entry name" value="HELIX LOOP HELIX PROTEIN 21-RELATED"/>
    <property type="match status" value="1"/>
</dbReference>
<comment type="caution">
    <text evidence="2">The sequence shown here is derived from an EMBL/GenBank/DDBJ whole genome shotgun (WGS) entry which is preliminary data.</text>
</comment>
<keyword evidence="3" id="KW-1185">Reference proteome</keyword>
<gene>
    <name evidence="2" type="ORF">PENTCL1PPCAC_23840</name>
</gene>
<dbReference type="Proteomes" id="UP001432027">
    <property type="component" value="Unassembled WGS sequence"/>
</dbReference>
<dbReference type="PANTHER" id="PTHR22744:SF14">
    <property type="entry name" value="BTB DOMAIN-CONTAINING PROTEIN-RELATED"/>
    <property type="match status" value="1"/>
</dbReference>
<feature type="domain" description="BTB" evidence="1">
    <location>
        <begin position="19"/>
        <end position="86"/>
    </location>
</feature>
<sequence>SDLRVSPQVDFLDPNEPRHDVALVIDGKKIYANKQYLALHSPVFNAMFNQDFAEKNKKEVELKGVDCEEFLELLHVIYPSYKKITEVNAEYLLKLGDQLQIKLVIDQVEQFLITSSNMSVPDKLKLADQYILVNLQDHCIGSFTTVQDIKKIK</sequence>
<reference evidence="2" key="1">
    <citation type="submission" date="2023-10" db="EMBL/GenBank/DDBJ databases">
        <title>Genome assembly of Pristionchus species.</title>
        <authorList>
            <person name="Yoshida K."/>
            <person name="Sommer R.J."/>
        </authorList>
    </citation>
    <scope>NUCLEOTIDE SEQUENCE</scope>
    <source>
        <strain evidence="2">RS0144</strain>
    </source>
</reference>
<accession>A0AAV5U454</accession>
<organism evidence="2 3">
    <name type="scientific">Pristionchus entomophagus</name>
    <dbReference type="NCBI Taxonomy" id="358040"/>
    <lineage>
        <taxon>Eukaryota</taxon>
        <taxon>Metazoa</taxon>
        <taxon>Ecdysozoa</taxon>
        <taxon>Nematoda</taxon>
        <taxon>Chromadorea</taxon>
        <taxon>Rhabditida</taxon>
        <taxon>Rhabditina</taxon>
        <taxon>Diplogasteromorpha</taxon>
        <taxon>Diplogasteroidea</taxon>
        <taxon>Neodiplogasteridae</taxon>
        <taxon>Pristionchus</taxon>
    </lineage>
</organism>
<evidence type="ECO:0000313" key="3">
    <source>
        <dbReference type="Proteomes" id="UP001432027"/>
    </source>
</evidence>
<dbReference type="PROSITE" id="PS50097">
    <property type="entry name" value="BTB"/>
    <property type="match status" value="1"/>
</dbReference>
<dbReference type="InterPro" id="IPR000210">
    <property type="entry name" value="BTB/POZ_dom"/>
</dbReference>
<dbReference type="InterPro" id="IPR011333">
    <property type="entry name" value="SKP1/BTB/POZ_sf"/>
</dbReference>
<dbReference type="AlphaFoldDB" id="A0AAV5U454"/>
<dbReference type="Gene3D" id="3.30.710.10">
    <property type="entry name" value="Potassium Channel Kv1.1, Chain A"/>
    <property type="match status" value="1"/>
</dbReference>
<dbReference type="CDD" id="cd18186">
    <property type="entry name" value="BTB_POZ_ZBTB_KLHL-like"/>
    <property type="match status" value="1"/>
</dbReference>
<dbReference type="EMBL" id="BTSX01000005">
    <property type="protein sequence ID" value="GMT01666.1"/>
    <property type="molecule type" value="Genomic_DNA"/>
</dbReference>
<protein>
    <recommendedName>
        <fullName evidence="1">BTB domain-containing protein</fullName>
    </recommendedName>
</protein>
<evidence type="ECO:0000259" key="1">
    <source>
        <dbReference type="PROSITE" id="PS50097"/>
    </source>
</evidence>
<dbReference type="Pfam" id="PF00651">
    <property type="entry name" value="BTB"/>
    <property type="match status" value="1"/>
</dbReference>